<evidence type="ECO:0000256" key="1">
    <source>
        <dbReference type="SAM" id="Phobius"/>
    </source>
</evidence>
<feature type="transmembrane region" description="Helical" evidence="1">
    <location>
        <begin position="95"/>
        <end position="114"/>
    </location>
</feature>
<evidence type="ECO:0000313" key="2">
    <source>
        <dbReference type="EMBL" id="BAQ23633.1"/>
    </source>
</evidence>
<dbReference type="RefSeq" id="WP_223213967.1">
    <property type="nucleotide sequence ID" value="NZ_AP014612.1"/>
</dbReference>
<feature type="transmembrane region" description="Helical" evidence="1">
    <location>
        <begin position="135"/>
        <end position="152"/>
    </location>
</feature>
<dbReference type="KEGG" id="strg:SRT_03720"/>
<feature type="transmembrane region" description="Helical" evidence="1">
    <location>
        <begin position="69"/>
        <end position="89"/>
    </location>
</feature>
<dbReference type="AlphaFoldDB" id="A0A1L7LHE4"/>
<evidence type="ECO:0000313" key="3">
    <source>
        <dbReference type="Proteomes" id="UP000217758"/>
    </source>
</evidence>
<protein>
    <submittedName>
        <fullName evidence="2">Uncharacterized protein</fullName>
    </submittedName>
</protein>
<proteinExistence type="predicted"/>
<keyword evidence="1" id="KW-1133">Transmembrane helix</keyword>
<organism evidence="2 3">
    <name type="scientific">Streptococcus troglodytae</name>
    <dbReference type="NCBI Taxonomy" id="1111760"/>
    <lineage>
        <taxon>Bacteria</taxon>
        <taxon>Bacillati</taxon>
        <taxon>Bacillota</taxon>
        <taxon>Bacilli</taxon>
        <taxon>Lactobacillales</taxon>
        <taxon>Streptococcaceae</taxon>
        <taxon>Streptococcus</taxon>
    </lineage>
</organism>
<reference evidence="2 3" key="1">
    <citation type="journal article" date="2016" name="Microbiol. Immunol.">
        <title>Complete genome sequence of Streptococcus troglodytae TKU31 isolated from the oral cavity of a chimpanzee (Pan troglodytes).</title>
        <authorList>
            <person name="Okamoto M."/>
            <person name="Naito M."/>
            <person name="Miyanohara M."/>
            <person name="Imai S."/>
            <person name="Nomura Y."/>
            <person name="Saito W."/>
            <person name="Momoi Y."/>
            <person name="Takada K."/>
            <person name="Miyabe-Nishiwaki T."/>
            <person name="Tomonaga M."/>
            <person name="Hanada N."/>
        </authorList>
    </citation>
    <scope>NUCLEOTIDE SEQUENCE [LARGE SCALE GENOMIC DNA]</scope>
    <source>
        <strain evidence="3">TKU 31</strain>
    </source>
</reference>
<keyword evidence="1" id="KW-0812">Transmembrane</keyword>
<keyword evidence="3" id="KW-1185">Reference proteome</keyword>
<keyword evidence="1" id="KW-0472">Membrane</keyword>
<gene>
    <name evidence="2" type="ORF">SRT_03720</name>
</gene>
<accession>A0A1L7LHE4</accession>
<dbReference type="Proteomes" id="UP000217758">
    <property type="component" value="Chromosome"/>
</dbReference>
<feature type="transmembrane region" description="Helical" evidence="1">
    <location>
        <begin position="193"/>
        <end position="210"/>
    </location>
</feature>
<dbReference type="EMBL" id="AP014612">
    <property type="protein sequence ID" value="BAQ23633.1"/>
    <property type="molecule type" value="Genomic_DNA"/>
</dbReference>
<sequence>MKKILELLKNIFSGEDSKFQVGKQNNTGDNNNISNQEVDNSTTVIDNSTHVYGNKDDEKELVHNPVKGLIIGIVNWGWLINIIVLTIVFIWNKDYFTTTIIFMAALLFLVIGYTSYDLSRKMKIATNNYHPYWKLGIIIIIFFTFWTLIFILKNNWEHEIDNYLGQIEWWQKFKPWVIANTKTDFFLTMRNNIFNIYLTVASSLNLSIIGRHVLEQNYIYLYNKSSNSVGIKFYFTCLLIFTISFFIYYILK</sequence>
<feature type="transmembrane region" description="Helical" evidence="1">
    <location>
        <begin position="231"/>
        <end position="251"/>
    </location>
</feature>
<name>A0A1L7LHE4_9STRE</name>